<name>A0AAV3YKU4_9GAST</name>
<dbReference type="AlphaFoldDB" id="A0AAV3YKU4"/>
<evidence type="ECO:0000256" key="1">
    <source>
        <dbReference type="SAM" id="MobiDB-lite"/>
    </source>
</evidence>
<reference evidence="2 3" key="1">
    <citation type="journal article" date="2021" name="Elife">
        <title>Chloroplast acquisition without the gene transfer in kleptoplastic sea slugs, Plakobranchus ocellatus.</title>
        <authorList>
            <person name="Maeda T."/>
            <person name="Takahashi S."/>
            <person name="Yoshida T."/>
            <person name="Shimamura S."/>
            <person name="Takaki Y."/>
            <person name="Nagai Y."/>
            <person name="Toyoda A."/>
            <person name="Suzuki Y."/>
            <person name="Arimoto A."/>
            <person name="Ishii H."/>
            <person name="Satoh N."/>
            <person name="Nishiyama T."/>
            <person name="Hasebe M."/>
            <person name="Maruyama T."/>
            <person name="Minagawa J."/>
            <person name="Obokata J."/>
            <person name="Shigenobu S."/>
        </authorList>
    </citation>
    <scope>NUCLEOTIDE SEQUENCE [LARGE SCALE GENOMIC DNA]</scope>
</reference>
<keyword evidence="3" id="KW-1185">Reference proteome</keyword>
<proteinExistence type="predicted"/>
<comment type="caution">
    <text evidence="2">The sequence shown here is derived from an EMBL/GenBank/DDBJ whole genome shotgun (WGS) entry which is preliminary data.</text>
</comment>
<accession>A0AAV3YKU4</accession>
<evidence type="ECO:0000313" key="2">
    <source>
        <dbReference type="EMBL" id="GFN83109.1"/>
    </source>
</evidence>
<evidence type="ECO:0000313" key="3">
    <source>
        <dbReference type="Proteomes" id="UP000735302"/>
    </source>
</evidence>
<gene>
    <name evidence="2" type="ORF">PoB_000961500</name>
</gene>
<protein>
    <submittedName>
        <fullName evidence="2">Uncharacterized protein</fullName>
    </submittedName>
</protein>
<dbReference type="Proteomes" id="UP000735302">
    <property type="component" value="Unassembled WGS sequence"/>
</dbReference>
<dbReference type="EMBL" id="BLXT01001094">
    <property type="protein sequence ID" value="GFN83109.1"/>
    <property type="molecule type" value="Genomic_DNA"/>
</dbReference>
<organism evidence="2 3">
    <name type="scientific">Plakobranchus ocellatus</name>
    <dbReference type="NCBI Taxonomy" id="259542"/>
    <lineage>
        <taxon>Eukaryota</taxon>
        <taxon>Metazoa</taxon>
        <taxon>Spiralia</taxon>
        <taxon>Lophotrochozoa</taxon>
        <taxon>Mollusca</taxon>
        <taxon>Gastropoda</taxon>
        <taxon>Heterobranchia</taxon>
        <taxon>Euthyneura</taxon>
        <taxon>Panpulmonata</taxon>
        <taxon>Sacoglossa</taxon>
        <taxon>Placobranchoidea</taxon>
        <taxon>Plakobranchidae</taxon>
        <taxon>Plakobranchus</taxon>
    </lineage>
</organism>
<feature type="region of interest" description="Disordered" evidence="1">
    <location>
        <begin position="64"/>
        <end position="86"/>
    </location>
</feature>
<sequence length="86" mass="9721">MDTLYFGLRTWATLRTDAFFFSAALRGEFLCHRPDWGTFAGVKVPFLGRDGLLTTPEAKRLAPRGELQDRNWDAPKSPHMSHGVTL</sequence>